<comment type="caution">
    <text evidence="3">The sequence shown here is derived from an EMBL/GenBank/DDBJ whole genome shotgun (WGS) entry which is preliminary data.</text>
</comment>
<organism evidence="3 4">
    <name type="scientific">Oerskovia merdavium</name>
    <dbReference type="NCBI Taxonomy" id="2762227"/>
    <lineage>
        <taxon>Bacteria</taxon>
        <taxon>Bacillati</taxon>
        <taxon>Actinomycetota</taxon>
        <taxon>Actinomycetes</taxon>
        <taxon>Micrococcales</taxon>
        <taxon>Cellulomonadaceae</taxon>
        <taxon>Oerskovia</taxon>
    </lineage>
</organism>
<dbReference type="Proteomes" id="UP000655570">
    <property type="component" value="Unassembled WGS sequence"/>
</dbReference>
<accession>A0ABR8TU41</accession>
<name>A0ABR8TU41_9CELL</name>
<comment type="similarity">
    <text evidence="1">Belongs to the NAD(P)-dependent epimerase/dehydratase family.</text>
</comment>
<gene>
    <name evidence="3" type="ORF">H9641_00940</name>
</gene>
<evidence type="ECO:0000259" key="2">
    <source>
        <dbReference type="Pfam" id="PF01370"/>
    </source>
</evidence>
<sequence length="352" mass="37801">MTTCVVTGGAGFIGCALSSSLAERFDQVVAIDNLHPQVHSDRSRPEGLDPRVELVVGDVTEAADWDDLLDRFVPDVIVHLAAETGTAQSLSEASRHGLVNVVGTTRMLDALARRGIRPRSIVLTSSRAVYGEGAWRDSVTGEVTFPGQRSSEMLTAHQWVFPGLEPLPHRSHDVRAMPSSVYGSTKLCQENLVSAWCRSMGVAAVLFRLQNVYGPGQSLTNPYTGIVPLFARTAKAGQSIPVYEDGEIVRDFVYIDDVARAIVAGTDLVTTTTDPIDIGSGQGTTIMELATVVAKRYGAPAPHVTGQFREGDVRSGVADIEAAKAVLAWRPAVPVERGIGRLCDWIDGSEQH</sequence>
<dbReference type="PANTHER" id="PTHR43000">
    <property type="entry name" value="DTDP-D-GLUCOSE 4,6-DEHYDRATASE-RELATED"/>
    <property type="match status" value="1"/>
</dbReference>
<dbReference type="InterPro" id="IPR036291">
    <property type="entry name" value="NAD(P)-bd_dom_sf"/>
</dbReference>
<keyword evidence="4" id="KW-1185">Reference proteome</keyword>
<dbReference type="EMBL" id="JACSQF010000001">
    <property type="protein sequence ID" value="MBD7979287.1"/>
    <property type="molecule type" value="Genomic_DNA"/>
</dbReference>
<feature type="domain" description="NAD-dependent epimerase/dehydratase" evidence="2">
    <location>
        <begin position="5"/>
        <end position="139"/>
    </location>
</feature>
<proteinExistence type="inferred from homology"/>
<dbReference type="Pfam" id="PF01370">
    <property type="entry name" value="Epimerase"/>
    <property type="match status" value="2"/>
</dbReference>
<reference evidence="3 4" key="1">
    <citation type="submission" date="2020-08" db="EMBL/GenBank/DDBJ databases">
        <title>A Genomic Blueprint of the Chicken Gut Microbiome.</title>
        <authorList>
            <person name="Gilroy R."/>
            <person name="Ravi A."/>
            <person name="Getino M."/>
            <person name="Pursley I."/>
            <person name="Horton D.L."/>
            <person name="Alikhan N.-F."/>
            <person name="Baker D."/>
            <person name="Gharbi K."/>
            <person name="Hall N."/>
            <person name="Watson M."/>
            <person name="Adriaenssens E.M."/>
            <person name="Foster-Nyarko E."/>
            <person name="Jarju S."/>
            <person name="Secka A."/>
            <person name="Antonio M."/>
            <person name="Oren A."/>
            <person name="Chaudhuri R."/>
            <person name="La Ragione R.M."/>
            <person name="Hildebrand F."/>
            <person name="Pallen M.J."/>
        </authorList>
    </citation>
    <scope>NUCLEOTIDE SEQUENCE [LARGE SCALE GENOMIC DNA]</scope>
    <source>
        <strain evidence="3 4">Sa2CUA9</strain>
    </source>
</reference>
<dbReference type="SUPFAM" id="SSF51735">
    <property type="entry name" value="NAD(P)-binding Rossmann-fold domains"/>
    <property type="match status" value="1"/>
</dbReference>
<dbReference type="InterPro" id="IPR001509">
    <property type="entry name" value="Epimerase_deHydtase"/>
</dbReference>
<dbReference type="Gene3D" id="3.40.50.720">
    <property type="entry name" value="NAD(P)-binding Rossmann-like Domain"/>
    <property type="match status" value="1"/>
</dbReference>
<evidence type="ECO:0000313" key="3">
    <source>
        <dbReference type="EMBL" id="MBD7979287.1"/>
    </source>
</evidence>
<evidence type="ECO:0000256" key="1">
    <source>
        <dbReference type="ARBA" id="ARBA00007637"/>
    </source>
</evidence>
<feature type="domain" description="NAD-dependent epimerase/dehydratase" evidence="2">
    <location>
        <begin position="175"/>
        <end position="264"/>
    </location>
</feature>
<evidence type="ECO:0000313" key="4">
    <source>
        <dbReference type="Proteomes" id="UP000655570"/>
    </source>
</evidence>
<protein>
    <submittedName>
        <fullName evidence="3">NAD-dependent epimerase/dehydratase family protein</fullName>
    </submittedName>
</protein>